<keyword evidence="2" id="KW-0808">Transferase</keyword>
<dbReference type="PANTHER" id="PTHR43591:SF110">
    <property type="entry name" value="RHODANESE DOMAIN-CONTAINING PROTEIN"/>
    <property type="match status" value="1"/>
</dbReference>
<dbReference type="RefSeq" id="WP_147135580.1">
    <property type="nucleotide sequence ID" value="NZ_BAABIJ010000001.1"/>
</dbReference>
<gene>
    <name evidence="2" type="ORF">LX16_1697</name>
</gene>
<comment type="caution">
    <text evidence="2">The sequence shown here is derived from an EMBL/GenBank/DDBJ whole genome shotgun (WGS) entry which is preliminary data.</text>
</comment>
<dbReference type="PANTHER" id="PTHR43591">
    <property type="entry name" value="METHYLTRANSFERASE"/>
    <property type="match status" value="1"/>
</dbReference>
<keyword evidence="2" id="KW-0489">Methyltransferase</keyword>
<organism evidence="2 3">
    <name type="scientific">Stackebrandtia albiflava</name>
    <dbReference type="NCBI Taxonomy" id="406432"/>
    <lineage>
        <taxon>Bacteria</taxon>
        <taxon>Bacillati</taxon>
        <taxon>Actinomycetota</taxon>
        <taxon>Actinomycetes</taxon>
        <taxon>Glycomycetales</taxon>
        <taxon>Glycomycetaceae</taxon>
        <taxon>Stackebrandtia</taxon>
    </lineage>
</organism>
<evidence type="ECO:0000313" key="3">
    <source>
        <dbReference type="Proteomes" id="UP000321617"/>
    </source>
</evidence>
<reference evidence="2 3" key="1">
    <citation type="journal article" date="2013" name="Stand. Genomic Sci.">
        <title>Genomic Encyclopedia of Type Strains, Phase I: The one thousand microbial genomes (KMG-I) project.</title>
        <authorList>
            <person name="Kyrpides N.C."/>
            <person name="Woyke T."/>
            <person name="Eisen J.A."/>
            <person name="Garrity G."/>
            <person name="Lilburn T.G."/>
            <person name="Beck B.J."/>
            <person name="Whitman W.B."/>
            <person name="Hugenholtz P."/>
            <person name="Klenk H.P."/>
        </authorList>
    </citation>
    <scope>NUCLEOTIDE SEQUENCE [LARGE SCALE GENOMIC DNA]</scope>
    <source>
        <strain evidence="2 3">DSM 45044</strain>
    </source>
</reference>
<dbReference type="GO" id="GO:0008168">
    <property type="term" value="F:methyltransferase activity"/>
    <property type="evidence" value="ECO:0007669"/>
    <property type="project" value="UniProtKB-KW"/>
</dbReference>
<dbReference type="InterPro" id="IPR029063">
    <property type="entry name" value="SAM-dependent_MTases_sf"/>
</dbReference>
<dbReference type="Gene3D" id="3.40.50.150">
    <property type="entry name" value="Vaccinia Virus protein VP39"/>
    <property type="match status" value="1"/>
</dbReference>
<dbReference type="GO" id="GO:0032259">
    <property type="term" value="P:methylation"/>
    <property type="evidence" value="ECO:0007669"/>
    <property type="project" value="UniProtKB-KW"/>
</dbReference>
<keyword evidence="2" id="KW-0830">Ubiquinone</keyword>
<dbReference type="InterPro" id="IPR041698">
    <property type="entry name" value="Methyltransf_25"/>
</dbReference>
<dbReference type="OrthoDB" id="9810615at2"/>
<dbReference type="AlphaFoldDB" id="A0A562VDT5"/>
<dbReference type="EMBL" id="VLLL01000005">
    <property type="protein sequence ID" value="TWJ15977.1"/>
    <property type="molecule type" value="Genomic_DNA"/>
</dbReference>
<sequence>MDELTIAPEILRYYERGGEADRLERDGPGRLEFLRTRDVLRRLLPEAPSAVADVGGGMGVHARWLAEDGHRVTLVDPVPSHVDAASRLPGVTAVTGDARRLPLPDGDVDAVLLLGPMYHLREPADRESALAEAIRVVRPGGPVVVATVNRFSVFHDMARRGALVEAGELMDEVAASGHLSGELFTGAYLHRPEEIRAECDAAGLTGVRQFGVEGAVWLIPGLEVVLDDAPARERLLGELRRYETEPSLWGAGGHLLTAGFAPSR</sequence>
<evidence type="ECO:0000259" key="1">
    <source>
        <dbReference type="Pfam" id="PF13649"/>
    </source>
</evidence>
<keyword evidence="3" id="KW-1185">Reference proteome</keyword>
<dbReference type="Proteomes" id="UP000321617">
    <property type="component" value="Unassembled WGS sequence"/>
</dbReference>
<evidence type="ECO:0000313" key="2">
    <source>
        <dbReference type="EMBL" id="TWJ15977.1"/>
    </source>
</evidence>
<name>A0A562VDT5_9ACTN</name>
<accession>A0A562VDT5</accession>
<dbReference type="SUPFAM" id="SSF53335">
    <property type="entry name" value="S-adenosyl-L-methionine-dependent methyltransferases"/>
    <property type="match status" value="1"/>
</dbReference>
<protein>
    <submittedName>
        <fullName evidence="2">Ubiquinone/menaquinone biosynthesis C-methylase UbiE</fullName>
    </submittedName>
</protein>
<dbReference type="CDD" id="cd02440">
    <property type="entry name" value="AdoMet_MTases"/>
    <property type="match status" value="1"/>
</dbReference>
<dbReference type="Pfam" id="PF13649">
    <property type="entry name" value="Methyltransf_25"/>
    <property type="match status" value="1"/>
</dbReference>
<feature type="domain" description="Methyltransferase" evidence="1">
    <location>
        <begin position="51"/>
        <end position="141"/>
    </location>
</feature>
<proteinExistence type="predicted"/>